<accession>A0A1X7GZT6</accession>
<dbReference type="GO" id="GO:0016301">
    <property type="term" value="F:kinase activity"/>
    <property type="evidence" value="ECO:0007669"/>
    <property type="project" value="UniProtKB-KW"/>
</dbReference>
<keyword evidence="3" id="KW-1185">Reference proteome</keyword>
<name>A0A1X7GZT6_9BACL</name>
<dbReference type="RefSeq" id="WP_208918365.1">
    <property type="nucleotide sequence ID" value="NZ_LT840184.1"/>
</dbReference>
<dbReference type="STRING" id="1313296.SAMN05661091_1429"/>
<evidence type="ECO:0000313" key="3">
    <source>
        <dbReference type="Proteomes" id="UP000192940"/>
    </source>
</evidence>
<gene>
    <name evidence="2" type="ORF">SAMN05661091_1429</name>
</gene>
<dbReference type="Pfam" id="PF00480">
    <property type="entry name" value="ROK"/>
    <property type="match status" value="1"/>
</dbReference>
<keyword evidence="2" id="KW-0808">Transferase</keyword>
<organism evidence="2 3">
    <name type="scientific">Paenibacillus uliginis N3/975</name>
    <dbReference type="NCBI Taxonomy" id="1313296"/>
    <lineage>
        <taxon>Bacteria</taxon>
        <taxon>Bacillati</taxon>
        <taxon>Bacillota</taxon>
        <taxon>Bacilli</taxon>
        <taxon>Bacillales</taxon>
        <taxon>Paenibacillaceae</taxon>
        <taxon>Paenibacillus</taxon>
    </lineage>
</organism>
<dbReference type="AlphaFoldDB" id="A0A1X7GZT6"/>
<dbReference type="InterPro" id="IPR043129">
    <property type="entry name" value="ATPase_NBD"/>
</dbReference>
<proteinExistence type="inferred from homology"/>
<evidence type="ECO:0000256" key="1">
    <source>
        <dbReference type="ARBA" id="ARBA00006479"/>
    </source>
</evidence>
<dbReference type="CDD" id="cd24068">
    <property type="entry name" value="ASKHA_NBD_ROK_FnNanK-like"/>
    <property type="match status" value="1"/>
</dbReference>
<dbReference type="EMBL" id="LT840184">
    <property type="protein sequence ID" value="SMF77355.1"/>
    <property type="molecule type" value="Genomic_DNA"/>
</dbReference>
<dbReference type="Proteomes" id="UP000192940">
    <property type="component" value="Chromosome I"/>
</dbReference>
<dbReference type="SUPFAM" id="SSF53067">
    <property type="entry name" value="Actin-like ATPase domain"/>
    <property type="match status" value="1"/>
</dbReference>
<sequence>MGHTGEVAIGLDIGGTNIKSGIVNAEGVVIHHLNCPTKANEGGEALLNRIAEITKELERYSSSQGWKVKGVGIGTAGQVNSRTGVVMGATANLPGWAGMELGNRLHSMTGLSVLIDNDANAMAFGEAWVGSGRQWNDFICVTLGTGVGGCLIINHRPYQGRDGFAGEIGHHVIEYSGYPCNCGRTGCWEQYASVTGLMRMVEEAGAELKGISTAESIFTSAQEGNEASIHVLRRYTQYIAAGLANMVHKFNPEGIVIGGAITRQGDFLLNPVRESLSRQLLPVFRERVREIEVVSASLGDNGGVVGAVAGYFI</sequence>
<evidence type="ECO:0000313" key="2">
    <source>
        <dbReference type="EMBL" id="SMF77355.1"/>
    </source>
</evidence>
<protein>
    <submittedName>
        <fullName evidence="2">Glucokinase</fullName>
    </submittedName>
</protein>
<comment type="similarity">
    <text evidence="1">Belongs to the ROK (NagC/XylR) family.</text>
</comment>
<dbReference type="Gene3D" id="3.30.420.40">
    <property type="match status" value="2"/>
</dbReference>
<dbReference type="InterPro" id="IPR000600">
    <property type="entry name" value="ROK"/>
</dbReference>
<dbReference type="PANTHER" id="PTHR18964">
    <property type="entry name" value="ROK (REPRESSOR, ORF, KINASE) FAMILY"/>
    <property type="match status" value="1"/>
</dbReference>
<reference evidence="2 3" key="1">
    <citation type="submission" date="2017-04" db="EMBL/GenBank/DDBJ databases">
        <authorList>
            <person name="Afonso C.L."/>
            <person name="Miller P.J."/>
            <person name="Scott M.A."/>
            <person name="Spackman E."/>
            <person name="Goraichik I."/>
            <person name="Dimitrov K.M."/>
            <person name="Suarez D.L."/>
            <person name="Swayne D.E."/>
        </authorList>
    </citation>
    <scope>NUCLEOTIDE SEQUENCE [LARGE SCALE GENOMIC DNA]</scope>
    <source>
        <strain evidence="2 3">N3/975</strain>
    </source>
</reference>
<dbReference type="PANTHER" id="PTHR18964:SF149">
    <property type="entry name" value="BIFUNCTIONAL UDP-N-ACETYLGLUCOSAMINE 2-EPIMERASE_N-ACETYLMANNOSAMINE KINASE"/>
    <property type="match status" value="1"/>
</dbReference>
<keyword evidence="2" id="KW-0418">Kinase</keyword>